<proteinExistence type="predicted"/>
<feature type="transmembrane region" description="Helical" evidence="5">
    <location>
        <begin position="139"/>
        <end position="158"/>
    </location>
</feature>
<dbReference type="Proteomes" id="UP000254502">
    <property type="component" value="Unassembled WGS sequence"/>
</dbReference>
<comment type="subcellular location">
    <subcellularLocation>
        <location evidence="1">Cell membrane</location>
        <topology evidence="1">Multi-pass membrane protein</topology>
    </subcellularLocation>
</comment>
<protein>
    <submittedName>
        <fullName evidence="6">Multidrug resistance transporter</fullName>
    </submittedName>
</protein>
<evidence type="ECO:0000256" key="1">
    <source>
        <dbReference type="ARBA" id="ARBA00004651"/>
    </source>
</evidence>
<evidence type="ECO:0000256" key="2">
    <source>
        <dbReference type="ARBA" id="ARBA00022692"/>
    </source>
</evidence>
<feature type="transmembrane region" description="Helical" evidence="5">
    <location>
        <begin position="12"/>
        <end position="29"/>
    </location>
</feature>
<name>A0A380DTZ2_STAAU</name>
<dbReference type="GO" id="GO:0022857">
    <property type="term" value="F:transmembrane transporter activity"/>
    <property type="evidence" value="ECO:0007669"/>
    <property type="project" value="InterPro"/>
</dbReference>
<evidence type="ECO:0000256" key="4">
    <source>
        <dbReference type="ARBA" id="ARBA00023136"/>
    </source>
</evidence>
<dbReference type="InterPro" id="IPR036259">
    <property type="entry name" value="MFS_trans_sf"/>
</dbReference>
<evidence type="ECO:0000256" key="5">
    <source>
        <dbReference type="SAM" id="Phobius"/>
    </source>
</evidence>
<keyword evidence="4 5" id="KW-0472">Membrane</keyword>
<sequence length="181" mass="20323">MKYTKLDKRSVMYSTIGFGLMLYAFSSAGDLGFTSPIVIVALIISMVIIYLFIRRQFNISNALLNLRVFKNRTFALCTISSMIIMMSMVGPALLIPLYVQNSLSLSALLSGLVIMPGAIINDIMSVFTGKFYDKYGPRPLIYTGFTILTITTIMLCFLHTDTSYTYLIVVYAIRMFSVLYS</sequence>
<feature type="transmembrane region" description="Helical" evidence="5">
    <location>
        <begin position="35"/>
        <end position="53"/>
    </location>
</feature>
<keyword evidence="3 5" id="KW-1133">Transmembrane helix</keyword>
<evidence type="ECO:0000313" key="7">
    <source>
        <dbReference type="Proteomes" id="UP000254502"/>
    </source>
</evidence>
<dbReference type="EMBL" id="UHAQ01000002">
    <property type="protein sequence ID" value="SUK48891.1"/>
    <property type="molecule type" value="Genomic_DNA"/>
</dbReference>
<dbReference type="GO" id="GO:0005886">
    <property type="term" value="C:plasma membrane"/>
    <property type="evidence" value="ECO:0007669"/>
    <property type="project" value="UniProtKB-SubCell"/>
</dbReference>
<accession>A0A380DTZ2</accession>
<gene>
    <name evidence="6" type="primary">qacA</name>
    <name evidence="6" type="ORF">NCTC5664_01762</name>
</gene>
<dbReference type="PANTHER" id="PTHR42718:SF24">
    <property type="entry name" value="MAJOR FACILITATOR SUPERFAMILY (MFS) PROFILE DOMAIN-CONTAINING PROTEIN"/>
    <property type="match status" value="1"/>
</dbReference>
<feature type="transmembrane region" description="Helical" evidence="5">
    <location>
        <begin position="105"/>
        <end position="127"/>
    </location>
</feature>
<reference evidence="6 7" key="1">
    <citation type="submission" date="2018-06" db="EMBL/GenBank/DDBJ databases">
        <authorList>
            <consortium name="Pathogen Informatics"/>
            <person name="Doyle S."/>
        </authorList>
    </citation>
    <scope>NUCLEOTIDE SEQUENCE [LARGE SCALE GENOMIC DNA]</scope>
    <source>
        <strain evidence="6 7">NCTC5664</strain>
    </source>
</reference>
<organism evidence="6 7">
    <name type="scientific">Staphylococcus aureus</name>
    <dbReference type="NCBI Taxonomy" id="1280"/>
    <lineage>
        <taxon>Bacteria</taxon>
        <taxon>Bacillati</taxon>
        <taxon>Bacillota</taxon>
        <taxon>Bacilli</taxon>
        <taxon>Bacillales</taxon>
        <taxon>Staphylococcaceae</taxon>
        <taxon>Staphylococcus</taxon>
    </lineage>
</organism>
<evidence type="ECO:0000256" key="3">
    <source>
        <dbReference type="ARBA" id="ARBA00022989"/>
    </source>
</evidence>
<dbReference type="InterPro" id="IPR011701">
    <property type="entry name" value="MFS"/>
</dbReference>
<dbReference type="SUPFAM" id="SSF103473">
    <property type="entry name" value="MFS general substrate transporter"/>
    <property type="match status" value="1"/>
</dbReference>
<keyword evidence="2 5" id="KW-0812">Transmembrane</keyword>
<evidence type="ECO:0000313" key="6">
    <source>
        <dbReference type="EMBL" id="SUK48891.1"/>
    </source>
</evidence>
<feature type="transmembrane region" description="Helical" evidence="5">
    <location>
        <begin position="74"/>
        <end position="99"/>
    </location>
</feature>
<dbReference type="Gene3D" id="1.20.1250.20">
    <property type="entry name" value="MFS general substrate transporter like domains"/>
    <property type="match status" value="1"/>
</dbReference>
<dbReference type="Pfam" id="PF07690">
    <property type="entry name" value="MFS_1"/>
    <property type="match status" value="1"/>
</dbReference>
<dbReference type="PANTHER" id="PTHR42718">
    <property type="entry name" value="MAJOR FACILITATOR SUPERFAMILY MULTIDRUG TRANSPORTER MFSC"/>
    <property type="match status" value="1"/>
</dbReference>
<dbReference type="AlphaFoldDB" id="A0A380DTZ2"/>